<protein>
    <submittedName>
        <fullName evidence="2">Phage scaffolding protein</fullName>
    </submittedName>
</protein>
<name>A0A923MJ80_9FIRM</name>
<evidence type="ECO:0000313" key="3">
    <source>
        <dbReference type="Proteomes" id="UP000620327"/>
    </source>
</evidence>
<comment type="caution">
    <text evidence="2">The sequence shown here is derived from an EMBL/GenBank/DDBJ whole genome shotgun (WGS) entry which is preliminary data.</text>
</comment>
<evidence type="ECO:0000256" key="1">
    <source>
        <dbReference type="SAM" id="MobiDB-lite"/>
    </source>
</evidence>
<dbReference type="InterPro" id="IPR009636">
    <property type="entry name" value="SCAF"/>
</dbReference>
<dbReference type="Pfam" id="PF06810">
    <property type="entry name" value="Phage_scaffold"/>
    <property type="match status" value="1"/>
</dbReference>
<accession>A0A923MJ80</accession>
<dbReference type="EMBL" id="JACOQI010000021">
    <property type="protein sequence ID" value="MBC5771732.1"/>
    <property type="molecule type" value="Genomic_DNA"/>
</dbReference>
<dbReference type="Proteomes" id="UP000620327">
    <property type="component" value="Unassembled WGS sequence"/>
</dbReference>
<gene>
    <name evidence="2" type="ORF">H8Z83_15630</name>
</gene>
<keyword evidence="3" id="KW-1185">Reference proteome</keyword>
<dbReference type="RefSeq" id="WP_187015923.1">
    <property type="nucleotide sequence ID" value="NZ_JACOQI010000021.1"/>
</dbReference>
<feature type="region of interest" description="Disordered" evidence="1">
    <location>
        <begin position="146"/>
        <end position="170"/>
    </location>
</feature>
<evidence type="ECO:0000313" key="2">
    <source>
        <dbReference type="EMBL" id="MBC5771732.1"/>
    </source>
</evidence>
<dbReference type="AlphaFoldDB" id="A0A923MJ80"/>
<organism evidence="2 3">
    <name type="scientific">Dysosmobacter segnis</name>
    <dbReference type="NCBI Taxonomy" id="2763042"/>
    <lineage>
        <taxon>Bacteria</taxon>
        <taxon>Bacillati</taxon>
        <taxon>Bacillota</taxon>
        <taxon>Clostridia</taxon>
        <taxon>Eubacteriales</taxon>
        <taxon>Oscillospiraceae</taxon>
        <taxon>Dysosmobacter</taxon>
    </lineage>
</organism>
<sequence length="187" mass="20496">MKREFLENLKIGDQALGKDLIDTIMAENGRDIESAKKPFADYEAIKEQLKTAQDGLKAFEGVDVKDLQDKIKTLNTQLSTKDKEWQDKLNGMAFDGKIKEAITAAKGRNAKAISALLDVEKLKKSTNQDADIKDALEALKKDNAYLFEDDSTPPPYAGGTGRSTPPSKYDAETAKIMAAAGLDPEKD</sequence>
<reference evidence="2" key="1">
    <citation type="submission" date="2020-08" db="EMBL/GenBank/DDBJ databases">
        <title>Genome public.</title>
        <authorList>
            <person name="Liu C."/>
            <person name="Sun Q."/>
        </authorList>
    </citation>
    <scope>NUCLEOTIDE SEQUENCE</scope>
    <source>
        <strain evidence="2">BX15</strain>
    </source>
</reference>
<proteinExistence type="predicted"/>